<accession>W7B6H8</accession>
<dbReference type="InterPro" id="IPR052544">
    <property type="entry name" value="Bacteriocin_Proc_Enz"/>
</dbReference>
<protein>
    <submittedName>
        <fullName evidence="2">SagB-type dehydrogenase domain-containing protein</fullName>
    </submittedName>
</protein>
<evidence type="ECO:0000313" key="3">
    <source>
        <dbReference type="Proteomes" id="UP000019246"/>
    </source>
</evidence>
<dbReference type="SUPFAM" id="SSF55469">
    <property type="entry name" value="FMN-dependent nitroreductase-like"/>
    <property type="match status" value="1"/>
</dbReference>
<dbReference type="Gene3D" id="3.40.109.10">
    <property type="entry name" value="NADH Oxidase"/>
    <property type="match status" value="1"/>
</dbReference>
<dbReference type="STRING" id="1265818.MAQA_02337"/>
<reference evidence="2 3" key="1">
    <citation type="journal article" date="2014" name="Int. J. Syst. Evol. Microbiol.">
        <title>Listeria floridensis sp. nov., Listeria aquatica sp. nov., Listeria cornellensis sp. nov., Listeria riparia sp. nov. and Listeria grandensis sp. nov., from agricultural and natural environments.</title>
        <authorList>
            <person name="den Bakker H.C."/>
            <person name="Warchocki S."/>
            <person name="Wright E.M."/>
            <person name="Allred A.F."/>
            <person name="Ahlstrom C."/>
            <person name="Manuel C.S."/>
            <person name="Stasiewicz M.J."/>
            <person name="Burrell A."/>
            <person name="Roof S."/>
            <person name="Strawn L."/>
            <person name="Fortes E.D."/>
            <person name="Nightingale K.K."/>
            <person name="Kephart D."/>
            <person name="Wiedmann M."/>
        </authorList>
    </citation>
    <scope>NUCLEOTIDE SEQUENCE [LARGE SCALE GENOMIC DNA]</scope>
    <source>
        <strain evidence="2 3">FSL S10-1188</strain>
    </source>
</reference>
<dbReference type="CDD" id="cd02142">
    <property type="entry name" value="McbC_SagB-like_oxidoreductase"/>
    <property type="match status" value="1"/>
</dbReference>
<organism evidence="2 3">
    <name type="scientific">Listeria aquatica FSL S10-1188</name>
    <dbReference type="NCBI Taxonomy" id="1265818"/>
    <lineage>
        <taxon>Bacteria</taxon>
        <taxon>Bacillati</taxon>
        <taxon>Bacillota</taxon>
        <taxon>Bacilli</taxon>
        <taxon>Bacillales</taxon>
        <taxon>Listeriaceae</taxon>
        <taxon>Listeria</taxon>
    </lineage>
</organism>
<dbReference type="InterPro" id="IPR020051">
    <property type="entry name" value="SagB-type_dehydrogenase"/>
</dbReference>
<dbReference type="InterPro" id="IPR000415">
    <property type="entry name" value="Nitroreductase-like"/>
</dbReference>
<dbReference type="PATRIC" id="fig|1265818.5.peg.472"/>
<dbReference type="GO" id="GO:0016491">
    <property type="term" value="F:oxidoreductase activity"/>
    <property type="evidence" value="ECO:0007669"/>
    <property type="project" value="InterPro"/>
</dbReference>
<proteinExistence type="predicted"/>
<evidence type="ECO:0000313" key="2">
    <source>
        <dbReference type="EMBL" id="EUJ21532.1"/>
    </source>
</evidence>
<dbReference type="OrthoDB" id="9801593at2"/>
<dbReference type="Proteomes" id="UP000019246">
    <property type="component" value="Unassembled WGS sequence"/>
</dbReference>
<name>W7B6H8_9LIST</name>
<dbReference type="InterPro" id="IPR029479">
    <property type="entry name" value="Nitroreductase"/>
</dbReference>
<dbReference type="Pfam" id="PF00881">
    <property type="entry name" value="Nitroreductase"/>
    <property type="match status" value="1"/>
</dbReference>
<keyword evidence="3" id="KW-1185">Reference proteome</keyword>
<dbReference type="NCBIfam" id="TIGR03605">
    <property type="entry name" value="antibiot_sagB"/>
    <property type="match status" value="1"/>
</dbReference>
<comment type="caution">
    <text evidence="2">The sequence shown here is derived from an EMBL/GenBank/DDBJ whole genome shotgun (WGS) entry which is preliminary data.</text>
</comment>
<feature type="domain" description="Nitroreductase" evidence="1">
    <location>
        <begin position="83"/>
        <end position="267"/>
    </location>
</feature>
<evidence type="ECO:0000259" key="1">
    <source>
        <dbReference type="Pfam" id="PF00881"/>
    </source>
</evidence>
<dbReference type="AlphaFoldDB" id="W7B6H8"/>
<dbReference type="PANTHER" id="PTHR43745:SF2">
    <property type="entry name" value="NITROREDUCTASE MJ1384-RELATED"/>
    <property type="match status" value="1"/>
</dbReference>
<dbReference type="PANTHER" id="PTHR43745">
    <property type="entry name" value="NITROREDUCTASE MJ1384-RELATED"/>
    <property type="match status" value="1"/>
</dbReference>
<dbReference type="RefSeq" id="WP_036070767.1">
    <property type="nucleotide sequence ID" value="NZ_AOCG01000002.1"/>
</dbReference>
<sequence length="271" mass="31465">MTTAWNNLLDTLQMELVECGVTDVIRLVHEVIDDTPYKTKNYEQYKVLEEDYYIENISPKYKNAKNVIKLAEVSDNLVNDLLQNRKSVRDYANEEMTFSEFSTLMSTSFGWKETFVGAYSRREFPVKKTNSQGGINYLDMYLFINNVENIESGIYYYNFLKHELVQIDHGNVRPIINKIHYQNEFITYANICVLYVADFNRVSWKYLRRSYRFAHVDTGIAAANLQITAESLGLGSCIVAGYLEHEVEKYLELESEELPILSVSIGKKCQL</sequence>
<dbReference type="EMBL" id="AOCG01000002">
    <property type="protein sequence ID" value="EUJ21532.1"/>
    <property type="molecule type" value="Genomic_DNA"/>
</dbReference>
<gene>
    <name evidence="2" type="ORF">MAQA_02337</name>
</gene>